<comment type="subunit">
    <text evidence="12">Heterodimer of a small subunit (PriS) and a large subunit (PriL).</text>
</comment>
<keyword evidence="9 12" id="KW-0460">Magnesium</keyword>
<dbReference type="PANTHER" id="PTHR10536">
    <property type="entry name" value="DNA PRIMASE SMALL SUBUNIT"/>
    <property type="match status" value="1"/>
</dbReference>
<evidence type="ECO:0000256" key="11">
    <source>
        <dbReference type="ARBA" id="ARBA00023211"/>
    </source>
</evidence>
<dbReference type="InterPro" id="IPR014052">
    <property type="entry name" value="DNA_primase_ssu_euk/arc"/>
</dbReference>
<dbReference type="HAMAP" id="MF_00700">
    <property type="entry name" value="DNA_primase_sml_arc"/>
    <property type="match status" value="1"/>
</dbReference>
<keyword evidence="4 12" id="KW-0808">Transferase</keyword>
<evidence type="ECO:0000256" key="13">
    <source>
        <dbReference type="RuleBase" id="RU003514"/>
    </source>
</evidence>
<dbReference type="GO" id="GO:0003899">
    <property type="term" value="F:DNA-directed RNA polymerase activity"/>
    <property type="evidence" value="ECO:0007669"/>
    <property type="project" value="UniProtKB-UniRule"/>
</dbReference>
<dbReference type="InterPro" id="IPR023639">
    <property type="entry name" value="DNA_primase_ssu_PriS"/>
</dbReference>
<comment type="function">
    <text evidence="14">RNA polymerase that catalyzes the synthesis of short RNA molecules used as primers for DNA polymerase during DNA replication.</text>
</comment>
<evidence type="ECO:0000256" key="14">
    <source>
        <dbReference type="RuleBase" id="RU004224"/>
    </source>
</evidence>
<dbReference type="AlphaFoldDB" id="A0AAQ4CQ31"/>
<proteinExistence type="inferred from homology"/>
<protein>
    <recommendedName>
        <fullName evidence="12">DNA primase small subunit PriS</fullName>
        <ecNumber evidence="12">2.7.7.-</ecNumber>
    </recommendedName>
</protein>
<evidence type="ECO:0000256" key="7">
    <source>
        <dbReference type="ARBA" id="ARBA00022723"/>
    </source>
</evidence>
<evidence type="ECO:0000313" key="16">
    <source>
        <dbReference type="Proteomes" id="UP001319921"/>
    </source>
</evidence>
<evidence type="ECO:0000256" key="6">
    <source>
        <dbReference type="ARBA" id="ARBA00022705"/>
    </source>
</evidence>
<dbReference type="KEGG" id="scas:SACC_09290"/>
<keyword evidence="6 12" id="KW-0235">DNA replication</keyword>
<dbReference type="GO" id="GO:0000428">
    <property type="term" value="C:DNA-directed RNA polymerase complex"/>
    <property type="evidence" value="ECO:0007669"/>
    <property type="project" value="UniProtKB-KW"/>
</dbReference>
<evidence type="ECO:0000256" key="8">
    <source>
        <dbReference type="ARBA" id="ARBA00022833"/>
    </source>
</evidence>
<feature type="active site" evidence="12">
    <location>
        <position position="237"/>
    </location>
</feature>
<evidence type="ECO:0000256" key="1">
    <source>
        <dbReference type="ARBA" id="ARBA00009762"/>
    </source>
</evidence>
<dbReference type="InterPro" id="IPR002755">
    <property type="entry name" value="DNA_primase_S"/>
</dbReference>
<keyword evidence="7 12" id="KW-0479">Metal-binding</keyword>
<feature type="active site" evidence="12">
    <location>
        <position position="105"/>
    </location>
</feature>
<name>A0AAQ4CQ31_9CREN</name>
<reference evidence="15 16" key="1">
    <citation type="journal article" date="2022" name="Microbiol. Resour. Announc.">
        <title>Complete Genome Sequence of the Hyperthermophilic and Acidophilic Archaeon Saccharolobus caldissimus Strain HS-3T.</title>
        <authorList>
            <person name="Sakai H.D."/>
            <person name="Kurosawa N."/>
        </authorList>
    </citation>
    <scope>NUCLEOTIDE SEQUENCE [LARGE SCALE GENOMIC DNA]</scope>
    <source>
        <strain evidence="15 16">JCM32116</strain>
    </source>
</reference>
<evidence type="ECO:0000256" key="3">
    <source>
        <dbReference type="ARBA" id="ARBA00022515"/>
    </source>
</evidence>
<dbReference type="EMBL" id="AP025226">
    <property type="protein sequence ID" value="BDB97912.1"/>
    <property type="molecule type" value="Genomic_DNA"/>
</dbReference>
<evidence type="ECO:0000313" key="15">
    <source>
        <dbReference type="EMBL" id="BDB97912.1"/>
    </source>
</evidence>
<evidence type="ECO:0000256" key="9">
    <source>
        <dbReference type="ARBA" id="ARBA00022842"/>
    </source>
</evidence>
<comment type="similarity">
    <text evidence="1 12 13">Belongs to the eukaryotic-type primase small subunit family.</text>
</comment>
<keyword evidence="10 12" id="KW-0804">Transcription</keyword>
<organism evidence="15 16">
    <name type="scientific">Saccharolobus caldissimus</name>
    <dbReference type="NCBI Taxonomy" id="1702097"/>
    <lineage>
        <taxon>Archaea</taxon>
        <taxon>Thermoproteota</taxon>
        <taxon>Thermoprotei</taxon>
        <taxon>Sulfolobales</taxon>
        <taxon>Sulfolobaceae</taxon>
        <taxon>Saccharolobus</taxon>
    </lineage>
</organism>
<dbReference type="GO" id="GO:1990077">
    <property type="term" value="C:primosome complex"/>
    <property type="evidence" value="ECO:0007669"/>
    <property type="project" value="UniProtKB-KW"/>
</dbReference>
<dbReference type="GO" id="GO:0006269">
    <property type="term" value="P:DNA replication, synthesis of primer"/>
    <property type="evidence" value="ECO:0007669"/>
    <property type="project" value="UniProtKB-UniRule"/>
</dbReference>
<gene>
    <name evidence="12" type="primary">priS</name>
    <name evidence="15" type="ORF">SACC_09290</name>
</gene>
<keyword evidence="2 12" id="KW-0240">DNA-directed RNA polymerase</keyword>
<keyword evidence="3 12" id="KW-0639">Primosome</keyword>
<dbReference type="GeneID" id="68865673"/>
<accession>A0AAQ4CQ31</accession>
<dbReference type="EC" id="2.7.7.-" evidence="12"/>
<sequence length="332" mass="37935">MVTGTFILHQGQNNLIKTLFRHYYSNSKLDLPNDMELREFALQPFGLDTYIRHLSFHSEEELRQYITNVNVPLHLFYSSARYQLPNAKNMEEKGWMGSDLLFDIDSDHICSLRSIRFCPICGNQVSGEKCDRDNVEALEYIEMTNECISKGLEEARKLVEILENDFGFKPKVYFSGNRGFHVQVDCYGDCALLDSDDRKEIVDYITGYGVPNYPNADSNSPGWVGRKNRGIKGVMIDEQVTIDTKRLVRIPNSLHGKSGLIVKELDSLDNFSLDESLSPFDGYVAFLPYLNIETEALGRRIKLNRGIPIRIEASIGIYLHLKNLGEVKAYVR</sequence>
<dbReference type="Proteomes" id="UP001319921">
    <property type="component" value="Chromosome"/>
</dbReference>
<dbReference type="GO" id="GO:0046872">
    <property type="term" value="F:metal ion binding"/>
    <property type="evidence" value="ECO:0007669"/>
    <property type="project" value="UniProtKB-KW"/>
</dbReference>
<keyword evidence="5 12" id="KW-0548">Nucleotidyltransferase</keyword>
<dbReference type="Pfam" id="PF20873">
    <property type="entry name" value="PriS_C"/>
    <property type="match status" value="1"/>
</dbReference>
<dbReference type="CDD" id="cd04860">
    <property type="entry name" value="AE_Prim_S"/>
    <property type="match status" value="1"/>
</dbReference>
<keyword evidence="8" id="KW-0862">Zinc</keyword>
<comment type="cofactor">
    <cofactor evidence="12">
        <name>Mg(2+)</name>
        <dbReference type="ChEBI" id="CHEBI:18420"/>
    </cofactor>
    <cofactor evidence="12">
        <name>Mn(2+)</name>
        <dbReference type="ChEBI" id="CHEBI:29035"/>
    </cofactor>
</comment>
<dbReference type="Gene3D" id="3.90.920.10">
    <property type="entry name" value="DNA primase, PRIM domain"/>
    <property type="match status" value="1"/>
</dbReference>
<evidence type="ECO:0000256" key="12">
    <source>
        <dbReference type="HAMAP-Rule" id="MF_00700"/>
    </source>
</evidence>
<feature type="active site" evidence="12">
    <location>
        <position position="103"/>
    </location>
</feature>
<evidence type="ECO:0000256" key="10">
    <source>
        <dbReference type="ARBA" id="ARBA00023163"/>
    </source>
</evidence>
<keyword evidence="11 12" id="KW-0464">Manganese</keyword>
<comment type="function">
    <text evidence="12">Catalytic subunit of DNA primase, an RNA polymerase that catalyzes the synthesis of short RNA molecules used as primers for DNA polymerase during DNA replication. The small subunit contains the primase catalytic core and has DNA synthesis activity on its own. Binding to the large subunit stabilizes and modulates the activity, increasing the rate of DNA synthesis while decreasing the length of the DNA fragments, and conferring RNA synthesis capability. The DNA polymerase activity may enable DNA primase to also catalyze primer extension after primer synthesis. May also play a role in DNA repair.</text>
</comment>
<evidence type="ECO:0000256" key="4">
    <source>
        <dbReference type="ARBA" id="ARBA00022679"/>
    </source>
</evidence>
<dbReference type="NCBIfam" id="NF001641">
    <property type="entry name" value="PRK00419.1-3"/>
    <property type="match status" value="1"/>
</dbReference>
<evidence type="ECO:0000256" key="5">
    <source>
        <dbReference type="ARBA" id="ARBA00022695"/>
    </source>
</evidence>
<dbReference type="Pfam" id="PF01896">
    <property type="entry name" value="DNA_primase_S"/>
    <property type="match status" value="1"/>
</dbReference>
<dbReference type="RefSeq" id="WP_229571871.1">
    <property type="nucleotide sequence ID" value="NZ_AP025226.1"/>
</dbReference>
<dbReference type="SUPFAM" id="SSF56747">
    <property type="entry name" value="Prim-pol domain"/>
    <property type="match status" value="1"/>
</dbReference>
<keyword evidence="16" id="KW-1185">Reference proteome</keyword>
<evidence type="ECO:0000256" key="2">
    <source>
        <dbReference type="ARBA" id="ARBA00022478"/>
    </source>
</evidence>